<name>A0A5M3N4T1_CONPW</name>
<dbReference type="RefSeq" id="XP_007762907.1">
    <property type="nucleotide sequence ID" value="XM_007764717.1"/>
</dbReference>
<dbReference type="PANTHER" id="PTHR43805">
    <property type="entry name" value="GLYCEROPHOSPHORYL DIESTER PHOSPHODIESTERASE"/>
    <property type="match status" value="1"/>
</dbReference>
<dbReference type="InterPro" id="IPR030395">
    <property type="entry name" value="GP_PDE_dom"/>
</dbReference>
<dbReference type="AlphaFoldDB" id="A0A5M3N4T1"/>
<dbReference type="OMA" id="PICKEYL"/>
<dbReference type="KEGG" id="cput:CONPUDRAFT_114008"/>
<dbReference type="GO" id="GO:0006629">
    <property type="term" value="P:lipid metabolic process"/>
    <property type="evidence" value="ECO:0007669"/>
    <property type="project" value="InterPro"/>
</dbReference>
<dbReference type="PANTHER" id="PTHR43805:SF1">
    <property type="entry name" value="GP-PDE DOMAIN-CONTAINING PROTEIN"/>
    <property type="match status" value="1"/>
</dbReference>
<protein>
    <submittedName>
        <fullName evidence="2">PLC-like phosphodiesterase</fullName>
    </submittedName>
</protein>
<evidence type="ECO:0000313" key="2">
    <source>
        <dbReference type="EMBL" id="EIW85921.1"/>
    </source>
</evidence>
<dbReference type="GeneID" id="19199049"/>
<accession>A0A5M3N4T1</accession>
<dbReference type="GO" id="GO:0008081">
    <property type="term" value="F:phosphoric diester hydrolase activity"/>
    <property type="evidence" value="ECO:0007669"/>
    <property type="project" value="InterPro"/>
</dbReference>
<proteinExistence type="predicted"/>
<dbReference type="InterPro" id="IPR017946">
    <property type="entry name" value="PLC-like_Pdiesterase_TIM-brl"/>
</dbReference>
<dbReference type="CDD" id="cd08570">
    <property type="entry name" value="GDPD_YPL206cp_fungi"/>
    <property type="match status" value="1"/>
</dbReference>
<dbReference type="Proteomes" id="UP000053558">
    <property type="component" value="Unassembled WGS sequence"/>
</dbReference>
<dbReference type="Gene3D" id="3.20.20.190">
    <property type="entry name" value="Phosphatidylinositol (PI) phosphodiesterase"/>
    <property type="match status" value="1"/>
</dbReference>
<gene>
    <name evidence="2" type="ORF">CONPUDRAFT_114008</name>
</gene>
<dbReference type="EMBL" id="JH711573">
    <property type="protein sequence ID" value="EIW85921.1"/>
    <property type="molecule type" value="Genomic_DNA"/>
</dbReference>
<keyword evidence="3" id="KW-1185">Reference proteome</keyword>
<dbReference type="OrthoDB" id="1058301at2759"/>
<comment type="caution">
    <text evidence="2">The sequence shown here is derived from an EMBL/GenBank/DDBJ whole genome shotgun (WGS) entry which is preliminary data.</text>
</comment>
<dbReference type="PROSITE" id="PS51704">
    <property type="entry name" value="GP_PDE"/>
    <property type="match status" value="1"/>
</dbReference>
<sequence length="322" mass="36002">MGSASTPPLPECWGHRGASAAFPENTLASFEAAIRDGVEVVETDVHVSADGVLIMFHDPDLRRTTGSIGKIKERNWYGPDGMEHLRTLKQPAQSIPTFAETIALFMQPENRHVKLNVDVKIWADPERVFSLMHDTLASQLPDWETELAPRIILGLWHPKFLPYAKKYLPSCARLHIGASTSIARKYFWDEVDVFSINYGVLATVQGRAFRRDCLAAGKSFLVWTVNDPRHMLEATKWGAKAVLTDYPERWLRLREEMSRPGARDTMLANNGFLHMWTTPLLWVPAVPGIDVLVRYMIQKNAGSLDEVSALASAKDDAAAPVA</sequence>
<evidence type="ECO:0000259" key="1">
    <source>
        <dbReference type="PROSITE" id="PS51704"/>
    </source>
</evidence>
<dbReference type="Pfam" id="PF03009">
    <property type="entry name" value="GDPD"/>
    <property type="match status" value="1"/>
</dbReference>
<evidence type="ECO:0000313" key="3">
    <source>
        <dbReference type="Proteomes" id="UP000053558"/>
    </source>
</evidence>
<reference evidence="3" key="1">
    <citation type="journal article" date="2012" name="Science">
        <title>The Paleozoic origin of enzymatic lignin decomposition reconstructed from 31 fungal genomes.</title>
        <authorList>
            <person name="Floudas D."/>
            <person name="Binder M."/>
            <person name="Riley R."/>
            <person name="Barry K."/>
            <person name="Blanchette R.A."/>
            <person name="Henrissat B."/>
            <person name="Martinez A.T."/>
            <person name="Otillar R."/>
            <person name="Spatafora J.W."/>
            <person name="Yadav J.S."/>
            <person name="Aerts A."/>
            <person name="Benoit I."/>
            <person name="Boyd A."/>
            <person name="Carlson A."/>
            <person name="Copeland A."/>
            <person name="Coutinho P.M."/>
            <person name="de Vries R.P."/>
            <person name="Ferreira P."/>
            <person name="Findley K."/>
            <person name="Foster B."/>
            <person name="Gaskell J."/>
            <person name="Glotzer D."/>
            <person name="Gorecki P."/>
            <person name="Heitman J."/>
            <person name="Hesse C."/>
            <person name="Hori C."/>
            <person name="Igarashi K."/>
            <person name="Jurgens J.A."/>
            <person name="Kallen N."/>
            <person name="Kersten P."/>
            <person name="Kohler A."/>
            <person name="Kuees U."/>
            <person name="Kumar T.K.A."/>
            <person name="Kuo A."/>
            <person name="LaButti K."/>
            <person name="Larrondo L.F."/>
            <person name="Lindquist E."/>
            <person name="Ling A."/>
            <person name="Lombard V."/>
            <person name="Lucas S."/>
            <person name="Lundell T."/>
            <person name="Martin R."/>
            <person name="McLaughlin D.J."/>
            <person name="Morgenstern I."/>
            <person name="Morin E."/>
            <person name="Murat C."/>
            <person name="Nagy L.G."/>
            <person name="Nolan M."/>
            <person name="Ohm R.A."/>
            <person name="Patyshakuliyeva A."/>
            <person name="Rokas A."/>
            <person name="Ruiz-Duenas F.J."/>
            <person name="Sabat G."/>
            <person name="Salamov A."/>
            <person name="Samejima M."/>
            <person name="Schmutz J."/>
            <person name="Slot J.C."/>
            <person name="St John F."/>
            <person name="Stenlid J."/>
            <person name="Sun H."/>
            <person name="Sun S."/>
            <person name="Syed K."/>
            <person name="Tsang A."/>
            <person name="Wiebenga A."/>
            <person name="Young D."/>
            <person name="Pisabarro A."/>
            <person name="Eastwood D.C."/>
            <person name="Martin F."/>
            <person name="Cullen D."/>
            <person name="Grigoriev I.V."/>
            <person name="Hibbett D.S."/>
        </authorList>
    </citation>
    <scope>NUCLEOTIDE SEQUENCE [LARGE SCALE GENOMIC DNA]</scope>
    <source>
        <strain evidence="3">RWD-64-598 SS2</strain>
    </source>
</reference>
<feature type="domain" description="GP-PDE" evidence="1">
    <location>
        <begin position="10"/>
        <end position="254"/>
    </location>
</feature>
<dbReference type="SUPFAM" id="SSF51695">
    <property type="entry name" value="PLC-like phosphodiesterases"/>
    <property type="match status" value="1"/>
</dbReference>
<organism evidence="2 3">
    <name type="scientific">Coniophora puteana (strain RWD-64-598)</name>
    <name type="common">Brown rot fungus</name>
    <dbReference type="NCBI Taxonomy" id="741705"/>
    <lineage>
        <taxon>Eukaryota</taxon>
        <taxon>Fungi</taxon>
        <taxon>Dikarya</taxon>
        <taxon>Basidiomycota</taxon>
        <taxon>Agaricomycotina</taxon>
        <taxon>Agaricomycetes</taxon>
        <taxon>Agaricomycetidae</taxon>
        <taxon>Boletales</taxon>
        <taxon>Coniophorineae</taxon>
        <taxon>Coniophoraceae</taxon>
        <taxon>Coniophora</taxon>
    </lineage>
</organism>